<reference evidence="1" key="1">
    <citation type="submission" date="2020-04" db="EMBL/GenBank/DDBJ databases">
        <authorList>
            <person name="Alioto T."/>
            <person name="Alioto T."/>
            <person name="Gomez Garrido J."/>
        </authorList>
    </citation>
    <scope>NUCLEOTIDE SEQUENCE</scope>
    <source>
        <strain evidence="1">A484AB</strain>
    </source>
</reference>
<dbReference type="SUPFAM" id="SSF46785">
    <property type="entry name" value="Winged helix' DNA-binding domain"/>
    <property type="match status" value="1"/>
</dbReference>
<keyword evidence="2" id="KW-1185">Reference proteome</keyword>
<dbReference type="InterPro" id="IPR000591">
    <property type="entry name" value="DEP_dom"/>
</dbReference>
<dbReference type="InterPro" id="IPR036390">
    <property type="entry name" value="WH_DNA-bd_sf"/>
</dbReference>
<sequence>MNTPFDSSQEYRATLRREKFKATAIWNDMVNHLRGNVVVKRRRWKMKSYDDCFQGSEAITALQNYVQSHPDLRHSVSRAQLRNLCQIFVQKRILESVEDQKGDFEDGSKLYRFVDVPYSNTGPQVKQDFRRDKALLPLKKEISIREVDILRREISAVRLLELVDIPMLENLLESFENYADDDDDYISNNNLEVEQANKLGREHLDQTLELCDNDQEKTWLKATIECFDLQIKCPLPRRTEIGFRNSWNDSILGIFKTLIDYYRSIVETLFPTNVAEVICEISRLLQNGKYTECLRALQLLVVLLPLDKSQHLQKLLQFMCLSVDNNIQPMAGVDSREGVCAVFMDAILPECEQLDKVQRYFLVNFMMETHANLFHIPEDVLKYLQETLQAFEQGRTDLPVVSKCQRVSVFEYEQQREFCTNQQLEHLINQILDDLTMSLKEKKMVLKGIQKHHPEVFLRQFPDGEI</sequence>
<organism evidence="1 2">
    <name type="scientific">Paramuricea clavata</name>
    <name type="common">Red gorgonian</name>
    <name type="synonym">Violescent sea-whip</name>
    <dbReference type="NCBI Taxonomy" id="317549"/>
    <lineage>
        <taxon>Eukaryota</taxon>
        <taxon>Metazoa</taxon>
        <taxon>Cnidaria</taxon>
        <taxon>Anthozoa</taxon>
        <taxon>Octocorallia</taxon>
        <taxon>Malacalcyonacea</taxon>
        <taxon>Plexauridae</taxon>
        <taxon>Paramuricea</taxon>
    </lineage>
</organism>
<dbReference type="OrthoDB" id="276323at2759"/>
<dbReference type="InterPro" id="IPR008936">
    <property type="entry name" value="Rho_GTPase_activation_prot"/>
</dbReference>
<gene>
    <name evidence="1" type="ORF">PACLA_8A081071</name>
</gene>
<dbReference type="Gene3D" id="1.10.10.10">
    <property type="entry name" value="Winged helix-like DNA-binding domain superfamily/Winged helix DNA-binding domain"/>
    <property type="match status" value="1"/>
</dbReference>
<dbReference type="Pfam" id="PF00610">
    <property type="entry name" value="DEP"/>
    <property type="match status" value="1"/>
</dbReference>
<evidence type="ECO:0000313" key="2">
    <source>
        <dbReference type="Proteomes" id="UP001152795"/>
    </source>
</evidence>
<dbReference type="SUPFAM" id="SSF48350">
    <property type="entry name" value="GTPase activation domain, GAP"/>
    <property type="match status" value="1"/>
</dbReference>
<proteinExistence type="predicted"/>
<comment type="caution">
    <text evidence="1">The sequence shown here is derived from an EMBL/GenBank/DDBJ whole genome shotgun (WGS) entry which is preliminary data.</text>
</comment>
<evidence type="ECO:0000313" key="1">
    <source>
        <dbReference type="EMBL" id="CAB3990600.1"/>
    </source>
</evidence>
<dbReference type="EMBL" id="CACRXK020001688">
    <property type="protein sequence ID" value="CAB3990600.1"/>
    <property type="molecule type" value="Genomic_DNA"/>
</dbReference>
<name>A0A6S7H1S4_PARCT</name>
<dbReference type="PROSITE" id="PS50186">
    <property type="entry name" value="DEP"/>
    <property type="match status" value="1"/>
</dbReference>
<dbReference type="PANTHER" id="PTHR16206:SF19">
    <property type="entry name" value="DEP DOMAIN-CONTAINING PROTEIN"/>
    <property type="match status" value="1"/>
</dbReference>
<dbReference type="PANTHER" id="PTHR16206">
    <property type="entry name" value="DEP DOMAIN-CONTAINING"/>
    <property type="match status" value="1"/>
</dbReference>
<dbReference type="AlphaFoldDB" id="A0A6S7H1S4"/>
<dbReference type="SMART" id="SM00049">
    <property type="entry name" value="DEP"/>
    <property type="match status" value="1"/>
</dbReference>
<accession>A0A6S7H1S4</accession>
<protein>
    <submittedName>
        <fullName evidence="1">DEP domain-containing 7</fullName>
    </submittedName>
</protein>
<dbReference type="InterPro" id="IPR036388">
    <property type="entry name" value="WH-like_DNA-bd_sf"/>
</dbReference>
<dbReference type="GO" id="GO:0035556">
    <property type="term" value="P:intracellular signal transduction"/>
    <property type="evidence" value="ECO:0007669"/>
    <property type="project" value="InterPro"/>
</dbReference>
<dbReference type="Proteomes" id="UP001152795">
    <property type="component" value="Unassembled WGS sequence"/>
</dbReference>